<dbReference type="RefSeq" id="WP_218282316.1">
    <property type="nucleotide sequence ID" value="NZ_CP078093.1"/>
</dbReference>
<evidence type="ECO:0000256" key="2">
    <source>
        <dbReference type="SAM" id="Phobius"/>
    </source>
</evidence>
<dbReference type="EMBL" id="CP078093">
    <property type="protein sequence ID" value="QXM05618.1"/>
    <property type="molecule type" value="Genomic_DNA"/>
</dbReference>
<dbReference type="Proteomes" id="UP000886818">
    <property type="component" value="Chromosome"/>
</dbReference>
<proteinExistence type="predicted"/>
<reference evidence="3" key="1">
    <citation type="submission" date="2021-07" db="EMBL/GenBank/DDBJ databases">
        <title>Complete genome sequence of Crassaminicella sp. 143-21, isolated from a deep-sea hydrothermal vent.</title>
        <authorList>
            <person name="Li X."/>
        </authorList>
    </citation>
    <scope>NUCLEOTIDE SEQUENCE</scope>
    <source>
        <strain evidence="3">143-21</strain>
    </source>
</reference>
<name>A0ABX8R976_9CLOT</name>
<organism evidence="3 4">
    <name type="scientific">Crassaminicella indica</name>
    <dbReference type="NCBI Taxonomy" id="2855394"/>
    <lineage>
        <taxon>Bacteria</taxon>
        <taxon>Bacillati</taxon>
        <taxon>Bacillota</taxon>
        <taxon>Clostridia</taxon>
        <taxon>Eubacteriales</taxon>
        <taxon>Clostridiaceae</taxon>
        <taxon>Crassaminicella</taxon>
    </lineage>
</organism>
<evidence type="ECO:0000256" key="1">
    <source>
        <dbReference type="SAM" id="MobiDB-lite"/>
    </source>
</evidence>
<gene>
    <name evidence="3" type="ORF">KVH43_09570</name>
</gene>
<feature type="transmembrane region" description="Helical" evidence="2">
    <location>
        <begin position="12"/>
        <end position="31"/>
    </location>
</feature>
<keyword evidence="2" id="KW-0812">Transmembrane</keyword>
<accession>A0ABX8R976</accession>
<feature type="region of interest" description="Disordered" evidence="1">
    <location>
        <begin position="50"/>
        <end position="116"/>
    </location>
</feature>
<keyword evidence="4" id="KW-1185">Reference proteome</keyword>
<evidence type="ECO:0000313" key="4">
    <source>
        <dbReference type="Proteomes" id="UP000886818"/>
    </source>
</evidence>
<feature type="compositionally biased region" description="Low complexity" evidence="1">
    <location>
        <begin position="74"/>
        <end position="88"/>
    </location>
</feature>
<feature type="compositionally biased region" description="Polar residues" evidence="1">
    <location>
        <begin position="98"/>
        <end position="112"/>
    </location>
</feature>
<feature type="compositionally biased region" description="Polar residues" evidence="1">
    <location>
        <begin position="50"/>
        <end position="73"/>
    </location>
</feature>
<keyword evidence="2" id="KW-1133">Transmembrane helix</keyword>
<evidence type="ECO:0000313" key="3">
    <source>
        <dbReference type="EMBL" id="QXM05618.1"/>
    </source>
</evidence>
<protein>
    <submittedName>
        <fullName evidence="3">Uncharacterized protein</fullName>
    </submittedName>
</protein>
<sequence length="192" mass="21069">MWEKIKDLLYEISDLLLASAIILVMTTVITWKVTDSLAFTEKTAIGINEATPNEKVSNETKQASLEENNSLPTINEAANESSNENIISENEEKVQNIPDASSSEETTATPPQQIAPGPAIVKINIPSGTPGMGIAKILKEKELIDDTAKFISRIEELKLSSKLKSGTFNIQTNSSLDDIIYIITGKKRFFVK</sequence>
<keyword evidence="2" id="KW-0472">Membrane</keyword>